<comment type="subcellular location">
    <subcellularLocation>
        <location evidence="7">Endoplasmic reticulum</location>
    </subcellularLocation>
</comment>
<accession>A0A0N0RTM7</accession>
<dbReference type="InterPro" id="IPR052474">
    <property type="entry name" value="UDP-GlcNAc_transferase"/>
</dbReference>
<evidence type="ECO:0000256" key="5">
    <source>
        <dbReference type="ARBA" id="ARBA00032061"/>
    </source>
</evidence>
<dbReference type="STRING" id="150374.A0A0N0RTM7"/>
<dbReference type="Proteomes" id="UP000053831">
    <property type="component" value="Unassembled WGS sequence"/>
</dbReference>
<dbReference type="AlphaFoldDB" id="A0A0N0RTM7"/>
<sequence>MALQRYCLATVGATVGFEALTREALDPLFWQALSSLGFTHLRVQCGPDIPWASSALASRADRVPAGLSVEVFDVRNNLVREEMVLCQAAEGARALGLIISHAGTGTILDAWRTGVPLIVVPNDKLLDNHQLEMAKHLSKEGYAIMASAGLQDLREAIHKADLLQEENKSRWPPHRIPSPRRSAMSLWEIRPREELEREEDAQMAHD</sequence>
<keyword evidence="7 9" id="KW-0808">Transferase</keyword>
<dbReference type="Pfam" id="PF04101">
    <property type="entry name" value="Glyco_tran_28_C"/>
    <property type="match status" value="1"/>
</dbReference>
<dbReference type="GO" id="GO:0043541">
    <property type="term" value="C:UDP-N-acetylglucosamine transferase complex"/>
    <property type="evidence" value="ECO:0007669"/>
    <property type="project" value="TreeGrafter"/>
</dbReference>
<evidence type="ECO:0000313" key="10">
    <source>
        <dbReference type="Proteomes" id="UP000053831"/>
    </source>
</evidence>
<evidence type="ECO:0000259" key="8">
    <source>
        <dbReference type="Pfam" id="PF04101"/>
    </source>
</evidence>
<evidence type="ECO:0000256" key="1">
    <source>
        <dbReference type="ARBA" id="ARBA00011198"/>
    </source>
</evidence>
<dbReference type="PANTHER" id="PTHR47043:SF1">
    <property type="entry name" value="UDP-N-ACETYLGLUCOSAMINE TRANSFERASE SUBUNIT ALG13"/>
    <property type="match status" value="1"/>
</dbReference>
<evidence type="ECO:0000256" key="6">
    <source>
        <dbReference type="ARBA" id="ARBA00048184"/>
    </source>
</evidence>
<dbReference type="InterPro" id="IPR007235">
    <property type="entry name" value="Glyco_trans_28_C"/>
</dbReference>
<dbReference type="GO" id="GO:0004577">
    <property type="term" value="F:N-acetylglucosaminyldiphosphodolichol N-acetylglucosaminyltransferase activity"/>
    <property type="evidence" value="ECO:0007669"/>
    <property type="project" value="UniProtKB-EC"/>
</dbReference>
<comment type="subunit">
    <text evidence="1 7">Heterodimer with ALG14 to form a functional enzyme.</text>
</comment>
<evidence type="ECO:0000256" key="7">
    <source>
        <dbReference type="RuleBase" id="RU362128"/>
    </source>
</evidence>
<protein>
    <recommendedName>
        <fullName evidence="3 7">UDP-N-acetylglucosamine transferase subunit ALG13</fullName>
        <ecNumber evidence="2 7">2.4.1.141</ecNumber>
    </recommendedName>
    <alternativeName>
        <fullName evidence="5 7">Asparagine-linked glycosylation protein 13</fullName>
    </alternativeName>
</protein>
<comment type="similarity">
    <text evidence="7">Belongs to the glycosyltransferase 28 family.</text>
</comment>
<dbReference type="SUPFAM" id="SSF53756">
    <property type="entry name" value="UDP-Glycosyltransferase/glycogen phosphorylase"/>
    <property type="match status" value="1"/>
</dbReference>
<keyword evidence="7" id="KW-0328">Glycosyltransferase</keyword>
<comment type="catalytic activity">
    <reaction evidence="6">
        <text>an N-acetyl-alpha-D-glucosaminyl-diphospho-di-trans,poly-cis-dolichol + UDP-N-acetyl-alpha-D-glucosamine = an N,N'-diacetylchitobiosyl-diphospho-di-trans,poly-cis-dolichol + UDP + H(+)</text>
        <dbReference type="Rhea" id="RHEA:23380"/>
        <dbReference type="Rhea" id="RHEA-COMP:19507"/>
        <dbReference type="Rhea" id="RHEA-COMP:19510"/>
        <dbReference type="ChEBI" id="CHEBI:15378"/>
        <dbReference type="ChEBI" id="CHEBI:57269"/>
        <dbReference type="ChEBI" id="CHEBI:57705"/>
        <dbReference type="ChEBI" id="CHEBI:58223"/>
        <dbReference type="ChEBI" id="CHEBI:58427"/>
        <dbReference type="EC" id="2.4.1.141"/>
    </reaction>
</comment>
<evidence type="ECO:0000256" key="2">
    <source>
        <dbReference type="ARBA" id="ARBA00012614"/>
    </source>
</evidence>
<evidence type="ECO:0000256" key="4">
    <source>
        <dbReference type="ARBA" id="ARBA00024804"/>
    </source>
</evidence>
<evidence type="ECO:0000256" key="3">
    <source>
        <dbReference type="ARBA" id="ARBA00017468"/>
    </source>
</evidence>
<name>A0A0N0RTM7_ESCWE</name>
<keyword evidence="10" id="KW-1185">Reference proteome</keyword>
<keyword evidence="7" id="KW-0256">Endoplasmic reticulum</keyword>
<dbReference type="OrthoDB" id="20273at2759"/>
<reference evidence="9 10" key="1">
    <citation type="submission" date="2015-07" db="EMBL/GenBank/DDBJ databases">
        <title>The genome of the fungus Escovopsis weberi, a specialized disease agent of ant agriculture.</title>
        <authorList>
            <person name="de Man T.J."/>
            <person name="Stajich J.E."/>
            <person name="Kubicek C.P."/>
            <person name="Chenthamara K."/>
            <person name="Atanasova L."/>
            <person name="Druzhinina I.S."/>
            <person name="Birnbaum S."/>
            <person name="Barribeau S.M."/>
            <person name="Teiling C."/>
            <person name="Suen G."/>
            <person name="Currie C."/>
            <person name="Gerardo N.M."/>
        </authorList>
    </citation>
    <scope>NUCLEOTIDE SEQUENCE [LARGE SCALE GENOMIC DNA]</scope>
</reference>
<comment type="caution">
    <text evidence="9">The sequence shown here is derived from an EMBL/GenBank/DDBJ whole genome shotgun (WGS) entry which is preliminary data.</text>
</comment>
<dbReference type="GO" id="GO:0006488">
    <property type="term" value="P:dolichol-linked oligosaccharide biosynthetic process"/>
    <property type="evidence" value="ECO:0007669"/>
    <property type="project" value="TreeGrafter"/>
</dbReference>
<gene>
    <name evidence="7" type="primary">ALG13</name>
    <name evidence="9" type="ORF">ESCO_006238</name>
</gene>
<dbReference type="Gene3D" id="3.40.50.2000">
    <property type="entry name" value="Glycogen Phosphorylase B"/>
    <property type="match status" value="1"/>
</dbReference>
<comment type="function">
    <text evidence="4 7">Involved in protein N-glycosylation. Essential for the second step of the dolichol-linked oligosaccharide pathway.</text>
</comment>
<dbReference type="PANTHER" id="PTHR47043">
    <property type="entry name" value="UDP-N-ACETYLGLUCOSAMINE TRANSFERASE SUBUNIT ALG13"/>
    <property type="match status" value="1"/>
</dbReference>
<evidence type="ECO:0000313" key="9">
    <source>
        <dbReference type="EMBL" id="KOS20329.1"/>
    </source>
</evidence>
<dbReference type="EMBL" id="LGSR01000018">
    <property type="protein sequence ID" value="KOS20329.1"/>
    <property type="molecule type" value="Genomic_DNA"/>
</dbReference>
<dbReference type="EC" id="2.4.1.141" evidence="2 7"/>
<proteinExistence type="inferred from homology"/>
<organism evidence="9 10">
    <name type="scientific">Escovopsis weberi</name>
    <dbReference type="NCBI Taxonomy" id="150374"/>
    <lineage>
        <taxon>Eukaryota</taxon>
        <taxon>Fungi</taxon>
        <taxon>Dikarya</taxon>
        <taxon>Ascomycota</taxon>
        <taxon>Pezizomycotina</taxon>
        <taxon>Sordariomycetes</taxon>
        <taxon>Hypocreomycetidae</taxon>
        <taxon>Hypocreales</taxon>
        <taxon>Hypocreaceae</taxon>
        <taxon>Escovopsis</taxon>
    </lineage>
</organism>
<feature type="domain" description="Glycosyl transferase family 28 C-terminal" evidence="8">
    <location>
        <begin position="8"/>
        <end position="148"/>
    </location>
</feature>